<dbReference type="InterPro" id="IPR010328">
    <property type="entry name" value="DUF928"/>
</dbReference>
<dbReference type="Pfam" id="PF06051">
    <property type="entry name" value="DUF928"/>
    <property type="match status" value="1"/>
</dbReference>
<comment type="caution">
    <text evidence="2">The sequence shown here is derived from an EMBL/GenBank/DDBJ whole genome shotgun (WGS) entry which is preliminary data.</text>
</comment>
<feature type="region of interest" description="Disordered" evidence="1">
    <location>
        <begin position="1"/>
        <end position="59"/>
    </location>
</feature>
<accession>A0A6B3NNG4</accession>
<dbReference type="AlphaFoldDB" id="A0A6B3NNG4"/>
<gene>
    <name evidence="2" type="ORF">F6J89_24860</name>
</gene>
<proteinExistence type="predicted"/>
<protein>
    <submittedName>
        <fullName evidence="2">DUF928 domain-containing protein</fullName>
    </submittedName>
</protein>
<name>A0A6B3NNG4_9CYAN</name>
<evidence type="ECO:0000256" key="1">
    <source>
        <dbReference type="SAM" id="MobiDB-lite"/>
    </source>
</evidence>
<reference evidence="2" key="1">
    <citation type="submission" date="2019-11" db="EMBL/GenBank/DDBJ databases">
        <title>Genomic insights into an expanded diversity of filamentous marine cyanobacteria reveals the extraordinary biosynthetic potential of Moorea and Okeania.</title>
        <authorList>
            <person name="Ferreira Leao T."/>
            <person name="Wang M."/>
            <person name="Moss N."/>
            <person name="Da Silva R."/>
            <person name="Sanders J."/>
            <person name="Nurk S."/>
            <person name="Gurevich A."/>
            <person name="Humphrey G."/>
            <person name="Reher R."/>
            <person name="Zhu Q."/>
            <person name="Belda-Ferre P."/>
            <person name="Glukhov E."/>
            <person name="Rex R."/>
            <person name="Dorrestein P.C."/>
            <person name="Knight R."/>
            <person name="Pevzner P."/>
            <person name="Gerwick W.H."/>
            <person name="Gerwick L."/>
        </authorList>
    </citation>
    <scope>NUCLEOTIDE SEQUENCE</scope>
    <source>
        <strain evidence="2">SIO1C4</strain>
    </source>
</reference>
<feature type="compositionally biased region" description="Basic and acidic residues" evidence="1">
    <location>
        <begin position="38"/>
        <end position="50"/>
    </location>
</feature>
<sequence>MALADFVPAPNEGTRKPRVSEPGGVRSHVETVRFVPAPRRETTSEGKRNSDSGTTRMGGCETGEIPLTLLASLNYVGQTISTRPTLAWFVPDSQSFNLEFRLYEYGLDSELKQVGNEILLKSSPGIMKLSPIEPETPGLSVGKKYLWQVTIICNPNDPSQDLLATAEFRVVDRQLIYSRNLEDLTTLEKVDLYAQEGLWYDALSEALKLSKESKLGEVGSALLESLAKWEEPEATQQVTSQQREEIEHHIQHLRQIAISEQ</sequence>
<dbReference type="EMBL" id="JAAHFQ010000638">
    <property type="protein sequence ID" value="NER30758.1"/>
    <property type="molecule type" value="Genomic_DNA"/>
</dbReference>
<organism evidence="2">
    <name type="scientific">Symploca sp. SIO1C4</name>
    <dbReference type="NCBI Taxonomy" id="2607765"/>
    <lineage>
        <taxon>Bacteria</taxon>
        <taxon>Bacillati</taxon>
        <taxon>Cyanobacteriota</taxon>
        <taxon>Cyanophyceae</taxon>
        <taxon>Coleofasciculales</taxon>
        <taxon>Coleofasciculaceae</taxon>
        <taxon>Symploca</taxon>
    </lineage>
</organism>
<evidence type="ECO:0000313" key="2">
    <source>
        <dbReference type="EMBL" id="NER30758.1"/>
    </source>
</evidence>